<name>A0A381TK21_9ZZZZ</name>
<organism evidence="3">
    <name type="scientific">marine metagenome</name>
    <dbReference type="NCBI Taxonomy" id="408172"/>
    <lineage>
        <taxon>unclassified sequences</taxon>
        <taxon>metagenomes</taxon>
        <taxon>ecological metagenomes</taxon>
    </lineage>
</organism>
<dbReference type="InterPro" id="IPR011528">
    <property type="entry name" value="NERD"/>
</dbReference>
<keyword evidence="1" id="KW-0812">Transmembrane</keyword>
<evidence type="ECO:0000313" key="3">
    <source>
        <dbReference type="EMBL" id="SVA16124.1"/>
    </source>
</evidence>
<gene>
    <name evidence="3" type="ORF">METZ01_LOCUS68978</name>
</gene>
<reference evidence="3" key="1">
    <citation type="submission" date="2018-05" db="EMBL/GenBank/DDBJ databases">
        <authorList>
            <person name="Lanie J.A."/>
            <person name="Ng W.-L."/>
            <person name="Kazmierczak K.M."/>
            <person name="Andrzejewski T.M."/>
            <person name="Davidsen T.M."/>
            <person name="Wayne K.J."/>
            <person name="Tettelin H."/>
            <person name="Glass J.I."/>
            <person name="Rusch D."/>
            <person name="Podicherti R."/>
            <person name="Tsui H.-C.T."/>
            <person name="Winkler M.E."/>
        </authorList>
    </citation>
    <scope>NUCLEOTIDE SEQUENCE</scope>
</reference>
<feature type="domain" description="NERD" evidence="2">
    <location>
        <begin position="34"/>
        <end position="149"/>
    </location>
</feature>
<sequence>MIEIISIYWIKILAILVVLLALIILFLRSGYENSNIPGAELVKRELDRLDDNYVVFCNVIIHLERGMSHIPYVVVSPYGIFVVACCYHVGKISGQKNAREWKVRGRGVDETILNPLWENRKYINALERKLNQSLPLIPVVVFTHANLVDDFGPTAVGVGRLQKFFAEHTKVLMGQVDQKSVIAILKE</sequence>
<protein>
    <recommendedName>
        <fullName evidence="2">NERD domain-containing protein</fullName>
    </recommendedName>
</protein>
<dbReference type="EMBL" id="UINC01004686">
    <property type="protein sequence ID" value="SVA16124.1"/>
    <property type="molecule type" value="Genomic_DNA"/>
</dbReference>
<accession>A0A381TK21</accession>
<feature type="transmembrane region" description="Helical" evidence="1">
    <location>
        <begin position="70"/>
        <end position="90"/>
    </location>
</feature>
<dbReference type="AlphaFoldDB" id="A0A381TK21"/>
<keyword evidence="1" id="KW-0472">Membrane</keyword>
<proteinExistence type="predicted"/>
<evidence type="ECO:0000256" key="1">
    <source>
        <dbReference type="SAM" id="Phobius"/>
    </source>
</evidence>
<keyword evidence="1" id="KW-1133">Transmembrane helix</keyword>
<dbReference type="PROSITE" id="PS50965">
    <property type="entry name" value="NERD"/>
    <property type="match status" value="1"/>
</dbReference>
<evidence type="ECO:0000259" key="2">
    <source>
        <dbReference type="PROSITE" id="PS50965"/>
    </source>
</evidence>
<feature type="transmembrane region" description="Helical" evidence="1">
    <location>
        <begin position="7"/>
        <end position="27"/>
    </location>
</feature>
<dbReference type="Pfam" id="PF08378">
    <property type="entry name" value="NERD"/>
    <property type="match status" value="1"/>
</dbReference>